<reference evidence="5 6" key="1">
    <citation type="submission" date="2016-10" db="EMBL/GenBank/DDBJ databases">
        <title>Proteomics and genomics reveal pathogen-plant mechanisms compatible with a hemibiotrophic lifestyle of Diplodia corticola.</title>
        <authorList>
            <person name="Fernandes I."/>
            <person name="De Jonge R."/>
            <person name="Van De Peer Y."/>
            <person name="Devreese B."/>
            <person name="Alves A."/>
            <person name="Esteves A.C."/>
        </authorList>
    </citation>
    <scope>NUCLEOTIDE SEQUENCE [LARGE SCALE GENOMIC DNA]</scope>
    <source>
        <strain evidence="5 6">CBS 112549</strain>
    </source>
</reference>
<dbReference type="EMBL" id="MNUE01000010">
    <property type="protein sequence ID" value="OJD36611.1"/>
    <property type="molecule type" value="Genomic_DNA"/>
</dbReference>
<dbReference type="Pfam" id="PF10165">
    <property type="entry name" value="Ric8"/>
    <property type="match status" value="1"/>
</dbReference>
<dbReference type="InterPro" id="IPR019318">
    <property type="entry name" value="Gua_nucleotide_exch_fac_Ric8"/>
</dbReference>
<evidence type="ECO:0000256" key="1">
    <source>
        <dbReference type="ARBA" id="ARBA00009049"/>
    </source>
</evidence>
<keyword evidence="6" id="KW-1185">Reference proteome</keyword>
<evidence type="ECO:0000256" key="2">
    <source>
        <dbReference type="ARBA" id="ARBA00022658"/>
    </source>
</evidence>
<name>A0A1J9RVH8_9PEZI</name>
<dbReference type="PANTHER" id="PTHR12425">
    <property type="entry name" value="SYNEMBRYN"/>
    <property type="match status" value="1"/>
</dbReference>
<comment type="similarity">
    <text evidence="1">Belongs to the synembryn family.</text>
</comment>
<dbReference type="GO" id="GO:0005085">
    <property type="term" value="F:guanyl-nucleotide exchange factor activity"/>
    <property type="evidence" value="ECO:0007669"/>
    <property type="project" value="UniProtKB-KW"/>
</dbReference>
<dbReference type="SUPFAM" id="SSF48371">
    <property type="entry name" value="ARM repeat"/>
    <property type="match status" value="1"/>
</dbReference>
<dbReference type="InterPro" id="IPR016024">
    <property type="entry name" value="ARM-type_fold"/>
</dbReference>
<dbReference type="PANTHER" id="PTHR12425:SF5">
    <property type="entry name" value="SYNEMBRYN"/>
    <property type="match status" value="1"/>
</dbReference>
<organism evidence="5 6">
    <name type="scientific">Diplodia corticola</name>
    <dbReference type="NCBI Taxonomy" id="236234"/>
    <lineage>
        <taxon>Eukaryota</taxon>
        <taxon>Fungi</taxon>
        <taxon>Dikarya</taxon>
        <taxon>Ascomycota</taxon>
        <taxon>Pezizomycotina</taxon>
        <taxon>Dothideomycetes</taxon>
        <taxon>Dothideomycetes incertae sedis</taxon>
        <taxon>Botryosphaeriales</taxon>
        <taxon>Botryosphaeriaceae</taxon>
        <taxon>Diplodia</taxon>
    </lineage>
</organism>
<dbReference type="Proteomes" id="UP000183809">
    <property type="component" value="Unassembled WGS sequence"/>
</dbReference>
<proteinExistence type="inferred from homology"/>
<dbReference type="GeneID" id="31009541"/>
<dbReference type="GO" id="GO:0001965">
    <property type="term" value="F:G-protein alpha-subunit binding"/>
    <property type="evidence" value="ECO:0007669"/>
    <property type="project" value="TreeGrafter"/>
</dbReference>
<dbReference type="RefSeq" id="XP_020132871.1">
    <property type="nucleotide sequence ID" value="XM_020269282.1"/>
</dbReference>
<dbReference type="OrthoDB" id="5585685at2759"/>
<comment type="caution">
    <text evidence="5">The sequence shown here is derived from an EMBL/GenBank/DDBJ whole genome shotgun (WGS) entry which is preliminary data.</text>
</comment>
<accession>A0A1J9RVH8</accession>
<evidence type="ECO:0000313" key="5">
    <source>
        <dbReference type="EMBL" id="OJD36611.1"/>
    </source>
</evidence>
<keyword evidence="3" id="KW-0143">Chaperone</keyword>
<evidence type="ECO:0000313" key="6">
    <source>
        <dbReference type="Proteomes" id="UP000183809"/>
    </source>
</evidence>
<feature type="region of interest" description="Disordered" evidence="4">
    <location>
        <begin position="482"/>
        <end position="505"/>
    </location>
</feature>
<evidence type="ECO:0000256" key="4">
    <source>
        <dbReference type="SAM" id="MobiDB-lite"/>
    </source>
</evidence>
<feature type="compositionally biased region" description="Acidic residues" evidence="4">
    <location>
        <begin position="495"/>
        <end position="505"/>
    </location>
</feature>
<gene>
    <name evidence="5" type="ORF">BKCO1_10000103</name>
</gene>
<evidence type="ECO:0000256" key="3">
    <source>
        <dbReference type="ARBA" id="ARBA00023186"/>
    </source>
</evidence>
<keyword evidence="2" id="KW-0344">Guanine-nucleotide releasing factor</keyword>
<dbReference type="GO" id="GO:0005737">
    <property type="term" value="C:cytoplasm"/>
    <property type="evidence" value="ECO:0007669"/>
    <property type="project" value="TreeGrafter"/>
</dbReference>
<dbReference type="GO" id="GO:0007186">
    <property type="term" value="P:G protein-coupled receptor signaling pathway"/>
    <property type="evidence" value="ECO:0007669"/>
    <property type="project" value="TreeGrafter"/>
</dbReference>
<feature type="region of interest" description="Disordered" evidence="4">
    <location>
        <begin position="412"/>
        <end position="433"/>
    </location>
</feature>
<sequence length="505" mass="55984">MASNTNGAYAASIAGEKKRAEVSMLMAQLRADLDDSSLQPHQRNAALEQIKIYGRDVRDADPIFTPDGIDTLACHGFYSTSSVTSREALRCLANALLLQPQCRQTLVDKGHAEKAAEKLKVCMTPAKKLVGTTESAQSDNADDEFLTSRILFLLTYDTNLNFDPLVREKGLGDAITQSIYRHSKRYSKNGKKQNSSPMDDMALSETLKLVFNLTHFYPDFTDIFTKSVPDLLKILTRAPVPNPPLQQPICYLINALLNLNLDDKKSNVFPKWDQNTNAAHLCELLDKSVAAYKEAELDQVAAPLVTLIRRIYEFAPDSVKKYMQWLLLPTEDDRKKPLGDTDTLSSRLLNLSTAAMLPNLRSQISSMLFELSDKDASTFVHNVGYGFASGFLLSHNIAIPENAMEAFANGNGAAEDAEGDEKEKAKENARGFNPITGQRWDAEEVKDTGPPMTDAEKEREAERLFVLFERLKATGVVDVKNPVEDAIQSGRIEELSDSDEPTSPD</sequence>
<protein>
    <submittedName>
        <fullName evidence="5">Guanine nucleotide exchange factor synembryn</fullName>
    </submittedName>
</protein>
<dbReference type="AlphaFoldDB" id="A0A1J9RVH8"/>